<feature type="transmembrane region" description="Helical" evidence="6">
    <location>
        <begin position="736"/>
        <end position="752"/>
    </location>
</feature>
<evidence type="ECO:0000256" key="2">
    <source>
        <dbReference type="ARBA" id="ARBA00022475"/>
    </source>
</evidence>
<keyword evidence="10" id="KW-1185">Reference proteome</keyword>
<feature type="domain" description="MacB-like periplasmic core" evidence="8">
    <location>
        <begin position="20"/>
        <end position="249"/>
    </location>
</feature>
<gene>
    <name evidence="9" type="ORF">BFP71_14120</name>
</gene>
<dbReference type="AlphaFoldDB" id="A0A1E5SZN9"/>
<keyword evidence="3 6" id="KW-0812">Transmembrane</keyword>
<name>A0A1E5SZN9_9BACT</name>
<dbReference type="Pfam" id="PF02687">
    <property type="entry name" value="FtsX"/>
    <property type="match status" value="2"/>
</dbReference>
<dbReference type="STRING" id="1563681.BFP71_14120"/>
<evidence type="ECO:0000256" key="5">
    <source>
        <dbReference type="ARBA" id="ARBA00023136"/>
    </source>
</evidence>
<feature type="domain" description="ABC3 transporter permease C-terminal" evidence="7">
    <location>
        <begin position="687"/>
        <end position="800"/>
    </location>
</feature>
<feature type="transmembrane region" description="Helical" evidence="6">
    <location>
        <begin position="687"/>
        <end position="709"/>
    </location>
</feature>
<feature type="transmembrane region" description="Helical" evidence="6">
    <location>
        <begin position="387"/>
        <end position="408"/>
    </location>
</feature>
<reference evidence="9 10" key="1">
    <citation type="submission" date="2016-08" db="EMBL/GenBank/DDBJ databases">
        <title>Draft genome of Fabibacter sp. strain SK-8.</title>
        <authorList>
            <person name="Wong S.-K."/>
            <person name="Hamasaki K."/>
            <person name="Yoshizawa S."/>
        </authorList>
    </citation>
    <scope>NUCLEOTIDE SEQUENCE [LARGE SCALE GENOMIC DNA]</scope>
    <source>
        <strain evidence="9 10">SK-8</strain>
    </source>
</reference>
<proteinExistence type="predicted"/>
<dbReference type="Pfam" id="PF12704">
    <property type="entry name" value="MacB_PCD"/>
    <property type="match status" value="1"/>
</dbReference>
<dbReference type="InterPro" id="IPR003838">
    <property type="entry name" value="ABC3_permease_C"/>
</dbReference>
<dbReference type="OrthoDB" id="5933722at2"/>
<dbReference type="Proteomes" id="UP000095552">
    <property type="component" value="Unassembled WGS sequence"/>
</dbReference>
<evidence type="ECO:0000256" key="3">
    <source>
        <dbReference type="ARBA" id="ARBA00022692"/>
    </source>
</evidence>
<evidence type="ECO:0008006" key="11">
    <source>
        <dbReference type="Google" id="ProtNLM"/>
    </source>
</evidence>
<evidence type="ECO:0000259" key="8">
    <source>
        <dbReference type="Pfam" id="PF12704"/>
    </source>
</evidence>
<dbReference type="InterPro" id="IPR025857">
    <property type="entry name" value="MacB_PCD"/>
</dbReference>
<dbReference type="InterPro" id="IPR050250">
    <property type="entry name" value="Macrolide_Exporter_MacB"/>
</dbReference>
<feature type="transmembrane region" description="Helical" evidence="6">
    <location>
        <begin position="438"/>
        <end position="459"/>
    </location>
</feature>
<evidence type="ECO:0000256" key="1">
    <source>
        <dbReference type="ARBA" id="ARBA00004651"/>
    </source>
</evidence>
<sequence length="807" mass="91545">MTKTFFLSIIRNLWKNRVTSAINVVALTLGLSSLLFLYVQERYEQNFDTNQPLVDQIYRVNLSIDYPNGLQKTGLTQSMLAKSLRTEYPELKSVIQTFGPSNTLVSINPGTRAERVFEEGRKLLMADSAFLRNFDYDFIAGNKRTALDDRNSLVLSTKMVEKYYPEYVGKEAGILGKEVVLFDSIRVYITGVIDNPPSNSNIPFQLLSTAETYYRINPWDRDNWGNLSSGLTWIVLKDGQKPEDFESRFPQMVDKYRTKDDAEISTYSLINLKDVHNDPQWGFSGNYTNDPTMAIAFWALSIFIALSACINFINIQTAQVITRSKEVGVRKVLGGSRGQLIMQFLVETVFLTTISFFLAIWITELALTGWNGLLTIVQMNMQIDQSAWLFGIVLIFGISLLAGIYPAIKLSAYKPSEALRSGFSGLTAKKSGLNMRQILVVTQFSITQLMIIGTIVVSVQMKYFINKDLGFDKEQMLTITAYQPDRNKVDQLTQVIESMPEVISYNFGSGPAMDAGSYGTTFREVGHDEKGEIRSRNKFVDHRFISNYNIELVAGRNFRADEYNDTIEAFIVNERFVKELSVENPQEAIGKLIDCYGTRARIVGVTKDFHLDRLDLEIEPLIMFPWCEQVNSVDLKIASSNLPSALKTLEEAWLTVFPTRAFRYRTVDDYITDSYIVEDIMLKSVRIFSLVAIIIGCLGLYGLVSFMATKRTKEIGIRKVLGASFGQILFSFSRRFYVLTFIAFLLSAPLAYKAMEVWLDNYKYRISLSWELFAFGLLVTFTLTLLTVGYISLKAARTNPAETLQIE</sequence>
<evidence type="ECO:0000313" key="10">
    <source>
        <dbReference type="Proteomes" id="UP000095552"/>
    </source>
</evidence>
<dbReference type="GO" id="GO:0005886">
    <property type="term" value="C:plasma membrane"/>
    <property type="evidence" value="ECO:0007669"/>
    <property type="project" value="UniProtKB-SubCell"/>
</dbReference>
<accession>A0A1E5SZN9</accession>
<feature type="transmembrane region" description="Helical" evidence="6">
    <location>
        <begin position="340"/>
        <end position="367"/>
    </location>
</feature>
<feature type="transmembrane region" description="Helical" evidence="6">
    <location>
        <begin position="772"/>
        <end position="793"/>
    </location>
</feature>
<feature type="transmembrane region" description="Helical" evidence="6">
    <location>
        <begin position="21"/>
        <end position="39"/>
    </location>
</feature>
<comment type="caution">
    <text evidence="9">The sequence shown here is derived from an EMBL/GenBank/DDBJ whole genome shotgun (WGS) entry which is preliminary data.</text>
</comment>
<evidence type="ECO:0000256" key="6">
    <source>
        <dbReference type="SAM" id="Phobius"/>
    </source>
</evidence>
<evidence type="ECO:0000313" key="9">
    <source>
        <dbReference type="EMBL" id="OEK04593.1"/>
    </source>
</evidence>
<evidence type="ECO:0000259" key="7">
    <source>
        <dbReference type="Pfam" id="PF02687"/>
    </source>
</evidence>
<evidence type="ECO:0000256" key="4">
    <source>
        <dbReference type="ARBA" id="ARBA00022989"/>
    </source>
</evidence>
<dbReference type="RefSeq" id="WP_069836097.1">
    <property type="nucleotide sequence ID" value="NZ_MDGQ01000005.1"/>
</dbReference>
<keyword evidence="2" id="KW-1003">Cell membrane</keyword>
<dbReference type="GO" id="GO:0022857">
    <property type="term" value="F:transmembrane transporter activity"/>
    <property type="evidence" value="ECO:0007669"/>
    <property type="project" value="TreeGrafter"/>
</dbReference>
<keyword evidence="5 6" id="KW-0472">Membrane</keyword>
<dbReference type="PANTHER" id="PTHR30572">
    <property type="entry name" value="MEMBRANE COMPONENT OF TRANSPORTER-RELATED"/>
    <property type="match status" value="1"/>
</dbReference>
<feature type="domain" description="ABC3 transporter permease C-terminal" evidence="7">
    <location>
        <begin position="299"/>
        <end position="413"/>
    </location>
</feature>
<protein>
    <recommendedName>
        <fullName evidence="11">ABC transporter permease</fullName>
    </recommendedName>
</protein>
<keyword evidence="4 6" id="KW-1133">Transmembrane helix</keyword>
<feature type="transmembrane region" description="Helical" evidence="6">
    <location>
        <begin position="295"/>
        <end position="315"/>
    </location>
</feature>
<dbReference type="PANTHER" id="PTHR30572:SF18">
    <property type="entry name" value="ABC-TYPE MACROLIDE FAMILY EXPORT SYSTEM PERMEASE COMPONENT 2"/>
    <property type="match status" value="1"/>
</dbReference>
<dbReference type="EMBL" id="MDGQ01000005">
    <property type="protein sequence ID" value="OEK04593.1"/>
    <property type="molecule type" value="Genomic_DNA"/>
</dbReference>
<organism evidence="9 10">
    <name type="scientific">Roseivirga misakiensis</name>
    <dbReference type="NCBI Taxonomy" id="1563681"/>
    <lineage>
        <taxon>Bacteria</taxon>
        <taxon>Pseudomonadati</taxon>
        <taxon>Bacteroidota</taxon>
        <taxon>Cytophagia</taxon>
        <taxon>Cytophagales</taxon>
        <taxon>Roseivirgaceae</taxon>
        <taxon>Roseivirga</taxon>
    </lineage>
</organism>
<comment type="subcellular location">
    <subcellularLocation>
        <location evidence="1">Cell membrane</location>
        <topology evidence="1">Multi-pass membrane protein</topology>
    </subcellularLocation>
</comment>